<dbReference type="EMBL" id="BFAD01000006">
    <property type="protein sequence ID" value="GBE84047.1"/>
    <property type="molecule type" value="Genomic_DNA"/>
</dbReference>
<dbReference type="GeneID" id="38780964"/>
<evidence type="ECO:0000313" key="3">
    <source>
        <dbReference type="Proteomes" id="UP000287166"/>
    </source>
</evidence>
<feature type="chain" id="PRO_5019482860" evidence="1">
    <location>
        <begin position="20"/>
        <end position="120"/>
    </location>
</feature>
<evidence type="ECO:0000256" key="1">
    <source>
        <dbReference type="SAM" id="SignalP"/>
    </source>
</evidence>
<feature type="signal peptide" evidence="1">
    <location>
        <begin position="1"/>
        <end position="19"/>
    </location>
</feature>
<sequence length="120" mass="13606">MRKTGLCLALFVLIEPVESGQHTSSTTEKFTNELIEDMASEDIDVFTSQLRETMQDLAEAAGRRLEEDRSVSICHPVLSEGRQREDSPRPRSPVLHSLPHLATVRERLLLFPPPHPFGFR</sequence>
<accession>A0A401GPA1</accession>
<comment type="caution">
    <text evidence="2">The sequence shown here is derived from an EMBL/GenBank/DDBJ whole genome shotgun (WGS) entry which is preliminary data.</text>
</comment>
<gene>
    <name evidence="2" type="ORF">SCP_0600240</name>
</gene>
<protein>
    <submittedName>
        <fullName evidence="2">Uncharacterized protein</fullName>
    </submittedName>
</protein>
<organism evidence="2 3">
    <name type="scientific">Sparassis crispa</name>
    <dbReference type="NCBI Taxonomy" id="139825"/>
    <lineage>
        <taxon>Eukaryota</taxon>
        <taxon>Fungi</taxon>
        <taxon>Dikarya</taxon>
        <taxon>Basidiomycota</taxon>
        <taxon>Agaricomycotina</taxon>
        <taxon>Agaricomycetes</taxon>
        <taxon>Polyporales</taxon>
        <taxon>Sparassidaceae</taxon>
        <taxon>Sparassis</taxon>
    </lineage>
</organism>
<dbReference type="InParanoid" id="A0A401GPA1"/>
<keyword evidence="1" id="KW-0732">Signal</keyword>
<evidence type="ECO:0000313" key="2">
    <source>
        <dbReference type="EMBL" id="GBE84047.1"/>
    </source>
</evidence>
<name>A0A401GPA1_9APHY</name>
<reference evidence="2 3" key="1">
    <citation type="journal article" date="2018" name="Sci. Rep.">
        <title>Genome sequence of the cauliflower mushroom Sparassis crispa (Hanabiratake) and its association with beneficial usage.</title>
        <authorList>
            <person name="Kiyama R."/>
            <person name="Furutani Y."/>
            <person name="Kawaguchi K."/>
            <person name="Nakanishi T."/>
        </authorList>
    </citation>
    <scope>NUCLEOTIDE SEQUENCE [LARGE SCALE GENOMIC DNA]</scope>
</reference>
<keyword evidence="3" id="KW-1185">Reference proteome</keyword>
<proteinExistence type="predicted"/>
<dbReference type="AlphaFoldDB" id="A0A401GPA1"/>
<dbReference type="Proteomes" id="UP000287166">
    <property type="component" value="Unassembled WGS sequence"/>
</dbReference>
<dbReference type="RefSeq" id="XP_027614960.1">
    <property type="nucleotide sequence ID" value="XM_027759159.1"/>
</dbReference>